<feature type="transmembrane region" description="Helical" evidence="20">
    <location>
        <begin position="201"/>
        <end position="219"/>
    </location>
</feature>
<evidence type="ECO:0000256" key="10">
    <source>
        <dbReference type="ARBA" id="ARBA00022955"/>
    </source>
</evidence>
<dbReference type="NCBIfam" id="TIGR00920">
    <property type="entry name" value="2A060605"/>
    <property type="match status" value="1"/>
</dbReference>
<feature type="region of interest" description="Disordered" evidence="21">
    <location>
        <begin position="845"/>
        <end position="865"/>
    </location>
</feature>
<evidence type="ECO:0000256" key="21">
    <source>
        <dbReference type="SAM" id="MobiDB-lite"/>
    </source>
</evidence>
<dbReference type="Gene3D" id="3.90.770.10">
    <property type="entry name" value="3-hydroxy-3-methylglutaryl-coenzyme A Reductase, Chain A, domain 2"/>
    <property type="match status" value="1"/>
</dbReference>
<dbReference type="NCBIfam" id="TIGR00533">
    <property type="entry name" value="HMG_CoA_R_NADP"/>
    <property type="match status" value="1"/>
</dbReference>
<dbReference type="GO" id="GO:0008299">
    <property type="term" value="P:isoprenoid biosynthetic process"/>
    <property type="evidence" value="ECO:0007669"/>
    <property type="project" value="InterPro"/>
</dbReference>
<dbReference type="FunFam" id="3.30.70.420:FF:000001">
    <property type="entry name" value="3-hydroxy-3-methylglutaryl coenzyme A reductase"/>
    <property type="match status" value="1"/>
</dbReference>
<keyword evidence="18" id="KW-0753">Steroid metabolism</keyword>
<evidence type="ECO:0000256" key="14">
    <source>
        <dbReference type="ARBA" id="ARBA00023136"/>
    </source>
</evidence>
<evidence type="ECO:0000256" key="7">
    <source>
        <dbReference type="ARBA" id="ARBA00022778"/>
    </source>
</evidence>
<dbReference type="InterPro" id="IPR023074">
    <property type="entry name" value="HMG_CoA_Rdtase_cat_sf"/>
</dbReference>
<gene>
    <name evidence="23" type="primary">HMGCRB</name>
</gene>
<evidence type="ECO:0000256" key="19">
    <source>
        <dbReference type="ARBA" id="ARBA00049909"/>
    </source>
</evidence>
<evidence type="ECO:0000313" key="23">
    <source>
        <dbReference type="EMBL" id="SBP28734.1"/>
    </source>
</evidence>
<evidence type="ECO:0000256" key="11">
    <source>
        <dbReference type="ARBA" id="ARBA00022989"/>
    </source>
</evidence>
<dbReference type="FunFam" id="3.90.770.10:FF:000002">
    <property type="entry name" value="3-hydroxy-3-methylglutaryl coenzyme A reductase"/>
    <property type="match status" value="1"/>
</dbReference>
<comment type="subcellular location">
    <subcellularLocation>
        <location evidence="1 20">Endoplasmic reticulum membrane</location>
        <topology evidence="1 20">Multi-pass membrane protein</topology>
    </subcellularLocation>
    <subcellularLocation>
        <location evidence="2">Peroxisome membrane</location>
        <topology evidence="2">Multi-pass membrane protein</topology>
    </subcellularLocation>
</comment>
<dbReference type="PROSITE" id="PS00066">
    <property type="entry name" value="HMG_COA_REDUCTASE_1"/>
    <property type="match status" value="1"/>
</dbReference>
<reference evidence="23" key="2">
    <citation type="submission" date="2016-06" db="EMBL/GenBank/DDBJ databases">
        <title>The genome of a short-lived fish provides insights into sex chromosome evolution and the genetic control of aging.</title>
        <authorList>
            <person name="Reichwald K."/>
            <person name="Felder M."/>
            <person name="Petzold A."/>
            <person name="Koch P."/>
            <person name="Groth M."/>
            <person name="Platzer M."/>
        </authorList>
    </citation>
    <scope>NUCLEOTIDE SEQUENCE</scope>
    <source>
        <tissue evidence="23">Brain</tissue>
    </source>
</reference>
<evidence type="ECO:0000256" key="16">
    <source>
        <dbReference type="ARBA" id="ARBA00023166"/>
    </source>
</evidence>
<dbReference type="InterPro" id="IPR023282">
    <property type="entry name" value="HMG_CoA_Rdtase_N"/>
</dbReference>
<sequence>MLVQLFRLHGLLVASHPWEVIVGTLAVTICLMSMNTLATSNQMCSWNNCPKVEEEVLSSDIIILTVTRCMAIIYIYFQFKNLLQLGSKYILGIAGLFTVFSSFVFSSVVIHFFGKELTGLNEALPFFLLLIDLSKACTLAKFALSSNSQEEVRENISQGMAILGPTFTLDALVECLVIGVGTMSGVPQLEIMCCFGCMSVLANYFVFMTFFPACVSLVLELSRESREGRPIWQMSHLAHVLAEEEDNKPNPVTQRVKIIMSLGLALVHAHTRLTAENSGQNRTAEGPVAKRMDSTGTMWPVKLSSVDLEHVITLSLALLLAVKYVFFEQAETESSLSLRSPINSSSLSQKPRVAEDCCRRDVSAPKPHRTAASVLTTGAASSSSSVSHRKLLPEGETAFTAAETPPVENNTCASPSCTSEPRSLEECLAILSDPQRGPQMLSDAEVMNLVTSAKILNYKLEAVLETPERGVAIRREMLSAKLPETSALACLPYKGYDYSKVMGTCCENVIGYMPVPVGVAGPLLLDSEQFYVPLATTEGCLVASANRGCRALSLSGGCSSRILADRMTRSPVVRLPSVCRAAEVKLWLETSEGFSLLKEAFDETSRFARLEKLLVCAAGRNLFIRFQSQTGDAMGMNMLSKGTEKALQQLQQQHPDLEVLSLSGNFCTDKKSAAVNWILGRGKSAVCEATIPGRVVREVLKSSTAALVDLNITKNLVGSAMAGSIGGFNAHAANVVAAIYIACGQDPAQTIGSSSCITQMEATGPNREDLYISVTMPSIELGTVGGGTNLPPQQACLQMLGVTSPKQPGENARQLARIVCATVLAGELSLMAALAAGHLVKSHMTHNRSKTNLPEMALSNSKTTA</sequence>
<dbReference type="GO" id="GO:0050661">
    <property type="term" value="F:NADP binding"/>
    <property type="evidence" value="ECO:0007669"/>
    <property type="project" value="InterPro"/>
</dbReference>
<dbReference type="PRINTS" id="PR00071">
    <property type="entry name" value="HMGCOARDTASE"/>
</dbReference>
<keyword evidence="5" id="KW-0153">Cholesterol metabolism</keyword>
<evidence type="ECO:0000256" key="15">
    <source>
        <dbReference type="ARBA" id="ARBA00023140"/>
    </source>
</evidence>
<reference evidence="23" key="1">
    <citation type="submission" date="2016-05" db="EMBL/GenBank/DDBJ databases">
        <authorList>
            <person name="Lavstsen T."/>
            <person name="Jespersen J.S."/>
        </authorList>
    </citation>
    <scope>NUCLEOTIDE SEQUENCE</scope>
    <source>
        <tissue evidence="23">Brain</tissue>
    </source>
</reference>
<dbReference type="Pfam" id="PF00368">
    <property type="entry name" value="HMG-CoA_red"/>
    <property type="match status" value="1"/>
</dbReference>
<dbReference type="InterPro" id="IPR000731">
    <property type="entry name" value="SSD"/>
</dbReference>
<dbReference type="Pfam" id="PF12349">
    <property type="entry name" value="Sterol-sensing"/>
    <property type="match status" value="1"/>
</dbReference>
<organism evidence="23">
    <name type="scientific">Iconisemion striatum</name>
    <dbReference type="NCBI Taxonomy" id="60296"/>
    <lineage>
        <taxon>Eukaryota</taxon>
        <taxon>Metazoa</taxon>
        <taxon>Chordata</taxon>
        <taxon>Craniata</taxon>
        <taxon>Vertebrata</taxon>
        <taxon>Euteleostomi</taxon>
        <taxon>Actinopterygii</taxon>
        <taxon>Neopterygii</taxon>
        <taxon>Teleostei</taxon>
        <taxon>Neoteleostei</taxon>
        <taxon>Acanthomorphata</taxon>
        <taxon>Ovalentaria</taxon>
        <taxon>Atherinomorphae</taxon>
        <taxon>Cyprinodontiformes</taxon>
        <taxon>Nothobranchiidae</taxon>
        <taxon>Iconisemion</taxon>
    </lineage>
</organism>
<evidence type="ECO:0000256" key="8">
    <source>
        <dbReference type="ARBA" id="ARBA00022824"/>
    </source>
</evidence>
<evidence type="ECO:0000256" key="20">
    <source>
        <dbReference type="RuleBase" id="RU361219"/>
    </source>
</evidence>
<keyword evidence="14 20" id="KW-0472">Membrane</keyword>
<dbReference type="CDD" id="cd00643">
    <property type="entry name" value="HMG-CoA_reductase_classI"/>
    <property type="match status" value="1"/>
</dbReference>
<keyword evidence="11 20" id="KW-1133">Transmembrane helix</keyword>
<dbReference type="GO" id="GO:0006695">
    <property type="term" value="P:cholesterol biosynthetic process"/>
    <property type="evidence" value="ECO:0007669"/>
    <property type="project" value="UniProtKB-KW"/>
</dbReference>
<evidence type="ECO:0000256" key="12">
    <source>
        <dbReference type="ARBA" id="ARBA00023002"/>
    </source>
</evidence>
<keyword evidence="15" id="KW-0576">Peroxisome</keyword>
<keyword evidence="6 20" id="KW-0812">Transmembrane</keyword>
<dbReference type="PANTHER" id="PTHR10572">
    <property type="entry name" value="3-HYDROXY-3-METHYLGLUTARYL-COENZYME A REDUCTASE"/>
    <property type="match status" value="1"/>
</dbReference>
<evidence type="ECO:0000256" key="3">
    <source>
        <dbReference type="ARBA" id="ARBA00005084"/>
    </source>
</evidence>
<feature type="transmembrane region" description="Helical" evidence="20">
    <location>
        <begin position="89"/>
        <end position="114"/>
    </location>
</feature>
<keyword evidence="13" id="KW-0756">Sterol biosynthesis</keyword>
<feature type="transmembrane region" description="Helical" evidence="20">
    <location>
        <begin position="20"/>
        <end position="37"/>
    </location>
</feature>
<dbReference type="InterPro" id="IPR004554">
    <property type="entry name" value="HMG_CoA_Rdtase_eu_arc"/>
</dbReference>
<keyword evidence="17" id="KW-0325">Glycoprotein</keyword>
<dbReference type="InterPro" id="IPR053958">
    <property type="entry name" value="HMGCR/SNAP/NPC1-like_SSD"/>
</dbReference>
<comment type="similarity">
    <text evidence="4 20">Belongs to the HMG-CoA reductase family.</text>
</comment>
<evidence type="ECO:0000259" key="22">
    <source>
        <dbReference type="PROSITE" id="PS50156"/>
    </source>
</evidence>
<evidence type="ECO:0000256" key="4">
    <source>
        <dbReference type="ARBA" id="ARBA00007661"/>
    </source>
</evidence>
<dbReference type="GO" id="GO:0004420">
    <property type="term" value="F:hydroxymethylglutaryl-CoA reductase (NADPH) activity"/>
    <property type="evidence" value="ECO:0007669"/>
    <property type="project" value="UniProtKB-EC"/>
</dbReference>
<keyword evidence="16" id="KW-1207">Sterol metabolism</keyword>
<dbReference type="PROSITE" id="PS01192">
    <property type="entry name" value="HMG_COA_REDUCTASE_3"/>
    <property type="match status" value="1"/>
</dbReference>
<evidence type="ECO:0000256" key="18">
    <source>
        <dbReference type="ARBA" id="ARBA00023221"/>
    </source>
</evidence>
<dbReference type="SUPFAM" id="SSF82866">
    <property type="entry name" value="Multidrug efflux transporter AcrB transmembrane domain"/>
    <property type="match status" value="1"/>
</dbReference>
<dbReference type="PANTHER" id="PTHR10572:SF24">
    <property type="entry name" value="3-HYDROXY-3-METHYLGLUTARYL-COENZYME A REDUCTASE"/>
    <property type="match status" value="1"/>
</dbReference>
<keyword evidence="10" id="KW-0752">Steroid biosynthesis</keyword>
<dbReference type="PROSITE" id="PS00318">
    <property type="entry name" value="HMG_COA_REDUCTASE_2"/>
    <property type="match status" value="1"/>
</dbReference>
<dbReference type="PROSITE" id="PS50156">
    <property type="entry name" value="SSD"/>
    <property type="match status" value="1"/>
</dbReference>
<dbReference type="Gene3D" id="1.10.3270.10">
    <property type="entry name" value="HMGR, N-terminal domain"/>
    <property type="match status" value="1"/>
</dbReference>
<dbReference type="PROSITE" id="PS50065">
    <property type="entry name" value="HMG_COA_REDUCTASE_4"/>
    <property type="match status" value="1"/>
</dbReference>
<evidence type="ECO:0000256" key="17">
    <source>
        <dbReference type="ARBA" id="ARBA00023180"/>
    </source>
</evidence>
<dbReference type="FunFam" id="1.10.3270.10:FF:000001">
    <property type="entry name" value="3-hydroxy-3-methylglutaryl coenzyme A reductase"/>
    <property type="match status" value="1"/>
</dbReference>
<evidence type="ECO:0000256" key="2">
    <source>
        <dbReference type="ARBA" id="ARBA00004585"/>
    </source>
</evidence>
<name>A0A1A7YF11_9TELE</name>
<protein>
    <recommendedName>
        <fullName evidence="20">3-hydroxy-3-methylglutaryl coenzyme A reductase</fullName>
        <shortName evidence="20">HMG-CoA reductase</shortName>
        <ecNumber evidence="20">1.1.1.34</ecNumber>
    </recommendedName>
</protein>
<comment type="pathway">
    <text evidence="3 20">Metabolic intermediate biosynthesis; (R)-mevalonate biosynthesis; (R)-mevalonate from acetyl-CoA: step 3/3.</text>
</comment>
<evidence type="ECO:0000256" key="9">
    <source>
        <dbReference type="ARBA" id="ARBA00022857"/>
    </source>
</evidence>
<keyword evidence="9 20" id="KW-0521">NADP</keyword>
<dbReference type="Gene3D" id="3.30.70.420">
    <property type="entry name" value="Hydroxymethylglutaryl-CoA reductase, class I/II, NAD/NADP-binding domain"/>
    <property type="match status" value="1"/>
</dbReference>
<evidence type="ECO:0000256" key="6">
    <source>
        <dbReference type="ARBA" id="ARBA00022692"/>
    </source>
</evidence>
<dbReference type="InterPro" id="IPR009029">
    <property type="entry name" value="HMG_CoA_Rdtase_sub-bd_dom_sf"/>
</dbReference>
<keyword evidence="7" id="KW-0152">Cholesterol biosynthesis</keyword>
<feature type="domain" description="SSD" evidence="22">
    <location>
        <begin position="60"/>
        <end position="217"/>
    </location>
</feature>
<dbReference type="EMBL" id="HADW01002186">
    <property type="protein sequence ID" value="SBP03586.1"/>
    <property type="molecule type" value="Transcribed_RNA"/>
</dbReference>
<dbReference type="GO" id="GO:0015936">
    <property type="term" value="P:coenzyme A metabolic process"/>
    <property type="evidence" value="ECO:0007669"/>
    <property type="project" value="InterPro"/>
</dbReference>
<dbReference type="SUPFAM" id="SSF55035">
    <property type="entry name" value="NAD-binding domain of HMG-CoA reductase"/>
    <property type="match status" value="1"/>
</dbReference>
<dbReference type="SUPFAM" id="SSF56542">
    <property type="entry name" value="Substrate-binding domain of HMG-CoA reductase"/>
    <property type="match status" value="1"/>
</dbReference>
<accession>A0A1A7YF11</accession>
<dbReference type="InterPro" id="IPR023076">
    <property type="entry name" value="HMG_CoA_Rdtase_CS"/>
</dbReference>
<dbReference type="GO" id="GO:0005789">
    <property type="term" value="C:endoplasmic reticulum membrane"/>
    <property type="evidence" value="ECO:0007669"/>
    <property type="project" value="UniProtKB-SubCell"/>
</dbReference>
<dbReference type="GO" id="GO:0005778">
    <property type="term" value="C:peroxisomal membrane"/>
    <property type="evidence" value="ECO:0007669"/>
    <property type="project" value="UniProtKB-SubCell"/>
</dbReference>
<comment type="catalytic activity">
    <reaction evidence="19">
        <text>(R)-mevalonate + 2 NADP(+) + CoA = (3S)-3-hydroxy-3-methylglutaryl-CoA + 2 NADPH + 2 H(+)</text>
        <dbReference type="Rhea" id="RHEA:15989"/>
        <dbReference type="ChEBI" id="CHEBI:15378"/>
        <dbReference type="ChEBI" id="CHEBI:36464"/>
        <dbReference type="ChEBI" id="CHEBI:43074"/>
        <dbReference type="ChEBI" id="CHEBI:57287"/>
        <dbReference type="ChEBI" id="CHEBI:57783"/>
        <dbReference type="ChEBI" id="CHEBI:58349"/>
        <dbReference type="EC" id="1.1.1.34"/>
    </reaction>
    <physiologicalReaction direction="right-to-left" evidence="19">
        <dbReference type="Rhea" id="RHEA:15991"/>
    </physiologicalReaction>
</comment>
<keyword evidence="12 20" id="KW-0560">Oxidoreductase</keyword>
<dbReference type="InterPro" id="IPR002202">
    <property type="entry name" value="HMG_CoA_Rdtase"/>
</dbReference>
<evidence type="ECO:0000256" key="1">
    <source>
        <dbReference type="ARBA" id="ARBA00004477"/>
    </source>
</evidence>
<dbReference type="AlphaFoldDB" id="A0A1A7YF11"/>
<proteinExistence type="inferred from homology"/>
<keyword evidence="10" id="KW-0443">Lipid metabolism</keyword>
<keyword evidence="8 20" id="KW-0256">Endoplasmic reticulum</keyword>
<dbReference type="UniPathway" id="UPA00058">
    <property type="reaction ID" value="UER00103"/>
</dbReference>
<evidence type="ECO:0000256" key="5">
    <source>
        <dbReference type="ARBA" id="ARBA00022548"/>
    </source>
</evidence>
<dbReference type="InterPro" id="IPR009023">
    <property type="entry name" value="HMG_CoA_Rdtase_NAD(P)-bd_sf"/>
</dbReference>
<evidence type="ECO:0000256" key="13">
    <source>
        <dbReference type="ARBA" id="ARBA00023011"/>
    </source>
</evidence>
<dbReference type="EMBL" id="HADX01006502">
    <property type="protein sequence ID" value="SBP28734.1"/>
    <property type="molecule type" value="Transcribed_RNA"/>
</dbReference>
<keyword evidence="10" id="KW-0444">Lipid biosynthesis</keyword>
<dbReference type="EC" id="1.1.1.34" evidence="20"/>
<feature type="transmembrane region" description="Helical" evidence="20">
    <location>
        <begin position="57"/>
        <end position="77"/>
    </location>
</feature>
<dbReference type="InterPro" id="IPR004816">
    <property type="entry name" value="HMG_CoA_Rdtase_metazoan"/>
</dbReference>